<comment type="caution">
    <text evidence="2">The sequence shown here is derived from an EMBL/GenBank/DDBJ whole genome shotgun (WGS) entry which is preliminary data.</text>
</comment>
<protein>
    <submittedName>
        <fullName evidence="2">NUDIX domain-containing protein</fullName>
    </submittedName>
</protein>
<dbReference type="SUPFAM" id="SSF55811">
    <property type="entry name" value="Nudix"/>
    <property type="match status" value="1"/>
</dbReference>
<sequence>MQALYPFNVRVYGILVTEQGEILISDEQEYGKRFSKFPGGGLEYGEGLRDALRREYMEECLVEVEVLDHIYTTDFYEHSYFNDSQIISVYYRVRNKMPFNLTFKTCAFDFDETEGDVFQAFRLIKLEDIKIEDLTFKTDRIALEEFFKQEKHFIK</sequence>
<dbReference type="RefSeq" id="WP_013666199.1">
    <property type="nucleotide sequence ID" value="NZ_JBHLWO010000002.1"/>
</dbReference>
<keyword evidence="3" id="KW-1185">Reference proteome</keyword>
<accession>A0ABV6HIM8</accession>
<gene>
    <name evidence="2" type="ORF">ACFFI0_10585</name>
</gene>
<dbReference type="PROSITE" id="PS51462">
    <property type="entry name" value="NUDIX"/>
    <property type="match status" value="1"/>
</dbReference>
<dbReference type="InterPro" id="IPR000086">
    <property type="entry name" value="NUDIX_hydrolase_dom"/>
</dbReference>
<dbReference type="Proteomes" id="UP001589774">
    <property type="component" value="Unassembled WGS sequence"/>
</dbReference>
<name>A0ABV6HIM8_9SPHI</name>
<feature type="domain" description="Nudix hydrolase" evidence="1">
    <location>
        <begin position="7"/>
        <end position="147"/>
    </location>
</feature>
<evidence type="ECO:0000259" key="1">
    <source>
        <dbReference type="PROSITE" id="PS51462"/>
    </source>
</evidence>
<reference evidence="2 3" key="1">
    <citation type="submission" date="2024-09" db="EMBL/GenBank/DDBJ databases">
        <authorList>
            <person name="Sun Q."/>
            <person name="Mori K."/>
        </authorList>
    </citation>
    <scope>NUCLEOTIDE SEQUENCE [LARGE SCALE GENOMIC DNA]</scope>
    <source>
        <strain evidence="2 3">CCM 7765</strain>
    </source>
</reference>
<evidence type="ECO:0000313" key="3">
    <source>
        <dbReference type="Proteomes" id="UP001589774"/>
    </source>
</evidence>
<dbReference type="Pfam" id="PF00293">
    <property type="entry name" value="NUDIX"/>
    <property type="match status" value="1"/>
</dbReference>
<organism evidence="2 3">
    <name type="scientific">Olivibacter oleidegradans</name>
    <dbReference type="NCBI Taxonomy" id="760123"/>
    <lineage>
        <taxon>Bacteria</taxon>
        <taxon>Pseudomonadati</taxon>
        <taxon>Bacteroidota</taxon>
        <taxon>Sphingobacteriia</taxon>
        <taxon>Sphingobacteriales</taxon>
        <taxon>Sphingobacteriaceae</taxon>
        <taxon>Olivibacter</taxon>
    </lineage>
</organism>
<dbReference type="Gene3D" id="3.90.79.10">
    <property type="entry name" value="Nucleoside Triphosphate Pyrophosphohydrolase"/>
    <property type="match status" value="1"/>
</dbReference>
<evidence type="ECO:0000313" key="2">
    <source>
        <dbReference type="EMBL" id="MFC0318759.1"/>
    </source>
</evidence>
<dbReference type="InterPro" id="IPR015797">
    <property type="entry name" value="NUDIX_hydrolase-like_dom_sf"/>
</dbReference>
<proteinExistence type="predicted"/>
<dbReference type="EMBL" id="JBHLWO010000002">
    <property type="protein sequence ID" value="MFC0318759.1"/>
    <property type="molecule type" value="Genomic_DNA"/>
</dbReference>